<evidence type="ECO:0000256" key="6">
    <source>
        <dbReference type="PROSITE-ProRule" id="PRU00176"/>
    </source>
</evidence>
<dbReference type="InterPro" id="IPR056276">
    <property type="entry name" value="AtC3H46-like_PABC-like"/>
</dbReference>
<keyword evidence="11" id="KW-1185">Reference proteome</keyword>
<keyword evidence="1 7" id="KW-0479">Metal-binding</keyword>
<feature type="zinc finger region" description="C3H1-type" evidence="7">
    <location>
        <begin position="244"/>
        <end position="266"/>
    </location>
</feature>
<name>A0A2Z7C3X2_9LAMI</name>
<keyword evidence="4 6" id="KW-0694">RNA-binding</keyword>
<keyword evidence="5" id="KW-0238">DNA-binding</keyword>
<dbReference type="PROSITE" id="PS50102">
    <property type="entry name" value="RRM"/>
    <property type="match status" value="1"/>
</dbReference>
<evidence type="ECO:0000259" key="8">
    <source>
        <dbReference type="PROSITE" id="PS50102"/>
    </source>
</evidence>
<dbReference type="GO" id="GO:0008270">
    <property type="term" value="F:zinc ion binding"/>
    <property type="evidence" value="ECO:0007669"/>
    <property type="project" value="UniProtKB-KW"/>
</dbReference>
<evidence type="ECO:0000256" key="1">
    <source>
        <dbReference type="ARBA" id="ARBA00022723"/>
    </source>
</evidence>
<evidence type="ECO:0000256" key="7">
    <source>
        <dbReference type="PROSITE-ProRule" id="PRU00723"/>
    </source>
</evidence>
<dbReference type="InterPro" id="IPR000504">
    <property type="entry name" value="RRM_dom"/>
</dbReference>
<gene>
    <name evidence="10" type="ORF">F511_17158</name>
</gene>
<evidence type="ECO:0000256" key="2">
    <source>
        <dbReference type="ARBA" id="ARBA00022771"/>
    </source>
</evidence>
<protein>
    <submittedName>
        <fullName evidence="10">Zinc finger CCCH domain-containing protein 22</fullName>
    </submittedName>
</protein>
<dbReference type="InterPro" id="IPR036855">
    <property type="entry name" value="Znf_CCCH_sf"/>
</dbReference>
<dbReference type="InterPro" id="IPR034365">
    <property type="entry name" value="AtC3H46-like_RRM"/>
</dbReference>
<keyword evidence="2 7" id="KW-0863">Zinc-finger</keyword>
<dbReference type="Gene3D" id="4.10.1000.10">
    <property type="entry name" value="Zinc finger, CCCH-type"/>
    <property type="match status" value="1"/>
</dbReference>
<dbReference type="SUPFAM" id="SSF90229">
    <property type="entry name" value="CCCH zinc finger"/>
    <property type="match status" value="1"/>
</dbReference>
<dbReference type="CDD" id="cd12458">
    <property type="entry name" value="RRM_AtC3H46_like"/>
    <property type="match status" value="1"/>
</dbReference>
<feature type="domain" description="RRM" evidence="8">
    <location>
        <begin position="340"/>
        <end position="416"/>
    </location>
</feature>
<dbReference type="PANTHER" id="PTHR24009:SF11">
    <property type="entry name" value="ZINC FINGER CCCH DOMAIN-CONTAINING PROTEIN 53-LIKE"/>
    <property type="match status" value="1"/>
</dbReference>
<feature type="domain" description="C3H1-type" evidence="9">
    <location>
        <begin position="244"/>
        <end position="266"/>
    </location>
</feature>
<evidence type="ECO:0000256" key="3">
    <source>
        <dbReference type="ARBA" id="ARBA00022833"/>
    </source>
</evidence>
<sequence>MDAYEATKIVMSRIQTLDPENASKIMGYILLQEQGEKEMIRLSFGSEALLTSYINQAKSFLRLPSNNSASIPLESLSNPIRASSTFPRTSPQILMPNKVFQFDNRPCSPAEVFPRSSPRPISYAAVLNGSNSTLAGNSGSNSSSSPSLHFYNNDFADELLSGGDGLVNPRAQDQLPSFDESLGDPIMSPSGRSDSLVFPYSEDLNSIASPHSLPFHRRSCSANDAAFLSNLEDGGGGCGFVWRPCVYFARGFCKNGSTCKFLHSDIGDGEGIEAETPSKNNSAFDELLRVQALQQRRFAFMASGGHHPFAYNKCMTLLKENQRNDFSPMGLYCGGSSSSRQIYLTFPSDSTFNEEDVSGYFSTFGPVQDVRIPYQQKRMFGFVTFVYPETVKLILAKGNPHFVCDSRVLVKPYKEKGKILDKKLQHEHIEGVDYSVCLSPSVIDSREQLDIPFGRRLMNLRLMDLKNQSLSHPFPPRMPSSYPHFSRRQIQLSTNQILSSYNINSDVSKVVQELAKSTTSAAKDEKLVVEDIETSTNYKIDIDHKQEYAKGDESCLPESY</sequence>
<evidence type="ECO:0000313" key="11">
    <source>
        <dbReference type="Proteomes" id="UP000250235"/>
    </source>
</evidence>
<dbReference type="SMART" id="SM00360">
    <property type="entry name" value="RRM"/>
    <property type="match status" value="1"/>
</dbReference>
<dbReference type="Proteomes" id="UP000250235">
    <property type="component" value="Unassembled WGS sequence"/>
</dbReference>
<accession>A0A2Z7C3X2</accession>
<dbReference type="InterPro" id="IPR012677">
    <property type="entry name" value="Nucleotide-bd_a/b_plait_sf"/>
</dbReference>
<dbReference type="Pfam" id="PF23182">
    <property type="entry name" value="PABC_AtC3H46"/>
    <property type="match status" value="1"/>
</dbReference>
<dbReference type="OrthoDB" id="1897736at2759"/>
<dbReference type="Pfam" id="PF00642">
    <property type="entry name" value="zf-CCCH"/>
    <property type="match status" value="1"/>
</dbReference>
<dbReference type="Gene3D" id="3.30.70.330">
    <property type="match status" value="1"/>
</dbReference>
<dbReference type="FunFam" id="3.30.70.330:FF:000678">
    <property type="entry name" value="zinc finger CCCH domain-containing protein 53-like isoform X2"/>
    <property type="match status" value="1"/>
</dbReference>
<evidence type="ECO:0000256" key="5">
    <source>
        <dbReference type="ARBA" id="ARBA00023125"/>
    </source>
</evidence>
<organism evidence="10 11">
    <name type="scientific">Dorcoceras hygrometricum</name>
    <dbReference type="NCBI Taxonomy" id="472368"/>
    <lineage>
        <taxon>Eukaryota</taxon>
        <taxon>Viridiplantae</taxon>
        <taxon>Streptophyta</taxon>
        <taxon>Embryophyta</taxon>
        <taxon>Tracheophyta</taxon>
        <taxon>Spermatophyta</taxon>
        <taxon>Magnoliopsida</taxon>
        <taxon>eudicotyledons</taxon>
        <taxon>Gunneridae</taxon>
        <taxon>Pentapetalae</taxon>
        <taxon>asterids</taxon>
        <taxon>lamiids</taxon>
        <taxon>Lamiales</taxon>
        <taxon>Gesneriaceae</taxon>
        <taxon>Didymocarpoideae</taxon>
        <taxon>Trichosporeae</taxon>
        <taxon>Loxocarpinae</taxon>
        <taxon>Dorcoceras</taxon>
    </lineage>
</organism>
<dbReference type="Pfam" id="PF00076">
    <property type="entry name" value="RRM_1"/>
    <property type="match status" value="1"/>
</dbReference>
<keyword evidence="3 7" id="KW-0862">Zinc</keyword>
<dbReference type="GO" id="GO:0003723">
    <property type="term" value="F:RNA binding"/>
    <property type="evidence" value="ECO:0007669"/>
    <property type="project" value="UniProtKB-UniRule"/>
</dbReference>
<dbReference type="EMBL" id="KQ999702">
    <property type="protein sequence ID" value="KZV41199.1"/>
    <property type="molecule type" value="Genomic_DNA"/>
</dbReference>
<dbReference type="PROSITE" id="PS50103">
    <property type="entry name" value="ZF_C3H1"/>
    <property type="match status" value="1"/>
</dbReference>
<dbReference type="InterPro" id="IPR000571">
    <property type="entry name" value="Znf_CCCH"/>
</dbReference>
<proteinExistence type="predicted"/>
<evidence type="ECO:0000256" key="4">
    <source>
        <dbReference type="ARBA" id="ARBA00022884"/>
    </source>
</evidence>
<dbReference type="AlphaFoldDB" id="A0A2Z7C3X2"/>
<dbReference type="SMART" id="SM00356">
    <property type="entry name" value="ZnF_C3H1"/>
    <property type="match status" value="1"/>
</dbReference>
<evidence type="ECO:0000259" key="9">
    <source>
        <dbReference type="PROSITE" id="PS50103"/>
    </source>
</evidence>
<dbReference type="GO" id="GO:0003677">
    <property type="term" value="F:DNA binding"/>
    <property type="evidence" value="ECO:0007669"/>
    <property type="project" value="UniProtKB-KW"/>
</dbReference>
<evidence type="ECO:0000313" key="10">
    <source>
        <dbReference type="EMBL" id="KZV41199.1"/>
    </source>
</evidence>
<reference evidence="10 11" key="1">
    <citation type="journal article" date="2015" name="Proc. Natl. Acad. Sci. U.S.A.">
        <title>The resurrection genome of Boea hygrometrica: A blueprint for survival of dehydration.</title>
        <authorList>
            <person name="Xiao L."/>
            <person name="Yang G."/>
            <person name="Zhang L."/>
            <person name="Yang X."/>
            <person name="Zhao S."/>
            <person name="Ji Z."/>
            <person name="Zhou Q."/>
            <person name="Hu M."/>
            <person name="Wang Y."/>
            <person name="Chen M."/>
            <person name="Xu Y."/>
            <person name="Jin H."/>
            <person name="Xiao X."/>
            <person name="Hu G."/>
            <person name="Bao F."/>
            <person name="Hu Y."/>
            <person name="Wan P."/>
            <person name="Li L."/>
            <person name="Deng X."/>
            <person name="Kuang T."/>
            <person name="Xiang C."/>
            <person name="Zhu J.K."/>
            <person name="Oliver M.J."/>
            <person name="He Y."/>
        </authorList>
    </citation>
    <scope>NUCLEOTIDE SEQUENCE [LARGE SCALE GENOMIC DNA]</scope>
    <source>
        <strain evidence="11">cv. XS01</strain>
    </source>
</reference>
<dbReference type="PANTHER" id="PTHR24009">
    <property type="entry name" value="RNA-BINDING (RRM/RBD/RNP MOTIFS)"/>
    <property type="match status" value="1"/>
</dbReference>
<dbReference type="InterPro" id="IPR035979">
    <property type="entry name" value="RBD_domain_sf"/>
</dbReference>
<dbReference type="SUPFAM" id="SSF54928">
    <property type="entry name" value="RNA-binding domain, RBD"/>
    <property type="match status" value="1"/>
</dbReference>